<proteinExistence type="predicted"/>
<protein>
    <submittedName>
        <fullName evidence="1">Uncharacterized protein</fullName>
    </submittedName>
</protein>
<dbReference type="OrthoDB" id="5772093at2"/>
<dbReference type="RefSeq" id="WP_134085184.1">
    <property type="nucleotide sequence ID" value="NZ_SOQX01000009.1"/>
</dbReference>
<dbReference type="AlphaFoldDB" id="A0A4R8IJD6"/>
<reference evidence="1 2" key="1">
    <citation type="submission" date="2019-03" db="EMBL/GenBank/DDBJ databases">
        <title>Genomic Encyclopedia of Type Strains, Phase IV (KMG-IV): sequencing the most valuable type-strain genomes for metagenomic binning, comparative biology and taxonomic classification.</title>
        <authorList>
            <person name="Goeker M."/>
        </authorList>
    </citation>
    <scope>NUCLEOTIDE SEQUENCE [LARGE SCALE GENOMIC DNA]</scope>
    <source>
        <strain evidence="1 2">DSM 16326</strain>
    </source>
</reference>
<gene>
    <name evidence="1" type="ORF">EDC23_2640</name>
</gene>
<keyword evidence="2" id="KW-1185">Reference proteome</keyword>
<comment type="caution">
    <text evidence="1">The sequence shown here is derived from an EMBL/GenBank/DDBJ whole genome shotgun (WGS) entry which is preliminary data.</text>
</comment>
<accession>A0A4R8IJD6</accession>
<organism evidence="1 2">
    <name type="scientific">Thiohalophilus thiocyanatoxydans</name>
    <dbReference type="NCBI Taxonomy" id="381308"/>
    <lineage>
        <taxon>Bacteria</taxon>
        <taxon>Pseudomonadati</taxon>
        <taxon>Pseudomonadota</taxon>
        <taxon>Gammaproteobacteria</taxon>
        <taxon>Thiohalomonadales</taxon>
        <taxon>Thiohalophilaceae</taxon>
        <taxon>Thiohalophilus</taxon>
    </lineage>
</organism>
<sequence length="67" mass="7724">MTIDDPKLSQYLDHLCNQGCTAVREVIEQMETGDAVPELASLNRFEQEQVLEELKAIMAVYDSRHYH</sequence>
<evidence type="ECO:0000313" key="1">
    <source>
        <dbReference type="EMBL" id="TDX98158.1"/>
    </source>
</evidence>
<name>A0A4R8IJD6_9GAMM</name>
<evidence type="ECO:0000313" key="2">
    <source>
        <dbReference type="Proteomes" id="UP000294914"/>
    </source>
</evidence>
<dbReference type="EMBL" id="SOQX01000009">
    <property type="protein sequence ID" value="TDX98158.1"/>
    <property type="molecule type" value="Genomic_DNA"/>
</dbReference>
<dbReference type="Proteomes" id="UP000294914">
    <property type="component" value="Unassembled WGS sequence"/>
</dbReference>